<name>A0A5A7R9D4_STRAF</name>
<dbReference type="Proteomes" id="UP000325081">
    <property type="component" value="Unassembled WGS sequence"/>
</dbReference>
<evidence type="ECO:0000313" key="1">
    <source>
        <dbReference type="EMBL" id="GER54068.1"/>
    </source>
</evidence>
<sequence length="128" mass="12836">MAPIGISIPQLTTFSTPSKIEVVGSTQVRRGAGVLLGLTGGAKRADLPHLVEAGPPWRELDGGAYDHLLAVPKLSGEGWDLEAEGVLLEGGAVVIEGDGGGVCTRSGGGGVHQGHKALGTAHASAARI</sequence>
<reference evidence="2" key="1">
    <citation type="journal article" date="2019" name="Curr. Biol.">
        <title>Genome Sequence of Striga asiatica Provides Insight into the Evolution of Plant Parasitism.</title>
        <authorList>
            <person name="Yoshida S."/>
            <person name="Kim S."/>
            <person name="Wafula E.K."/>
            <person name="Tanskanen J."/>
            <person name="Kim Y.M."/>
            <person name="Honaas L."/>
            <person name="Yang Z."/>
            <person name="Spallek T."/>
            <person name="Conn C.E."/>
            <person name="Ichihashi Y."/>
            <person name="Cheong K."/>
            <person name="Cui S."/>
            <person name="Der J.P."/>
            <person name="Gundlach H."/>
            <person name="Jiao Y."/>
            <person name="Hori C."/>
            <person name="Ishida J.K."/>
            <person name="Kasahara H."/>
            <person name="Kiba T."/>
            <person name="Kim M.S."/>
            <person name="Koo N."/>
            <person name="Laohavisit A."/>
            <person name="Lee Y.H."/>
            <person name="Lumba S."/>
            <person name="McCourt P."/>
            <person name="Mortimer J.C."/>
            <person name="Mutuku J.M."/>
            <person name="Nomura T."/>
            <person name="Sasaki-Sekimoto Y."/>
            <person name="Seto Y."/>
            <person name="Wang Y."/>
            <person name="Wakatake T."/>
            <person name="Sakakibara H."/>
            <person name="Demura T."/>
            <person name="Yamaguchi S."/>
            <person name="Yoneyama K."/>
            <person name="Manabe R.I."/>
            <person name="Nelson D.C."/>
            <person name="Schulman A.H."/>
            <person name="Timko M.P."/>
            <person name="dePamphilis C.W."/>
            <person name="Choi D."/>
            <person name="Shirasu K."/>
        </authorList>
    </citation>
    <scope>NUCLEOTIDE SEQUENCE [LARGE SCALE GENOMIC DNA]</scope>
    <source>
        <strain evidence="2">cv. UVA1</strain>
    </source>
</reference>
<dbReference type="AlphaFoldDB" id="A0A5A7R9D4"/>
<keyword evidence="2" id="KW-1185">Reference proteome</keyword>
<comment type="caution">
    <text evidence="1">The sequence shown here is derived from an EMBL/GenBank/DDBJ whole genome shotgun (WGS) entry which is preliminary data.</text>
</comment>
<proteinExistence type="predicted"/>
<accession>A0A5A7R9D4</accession>
<evidence type="ECO:0000313" key="2">
    <source>
        <dbReference type="Proteomes" id="UP000325081"/>
    </source>
</evidence>
<gene>
    <name evidence="1" type="ORF">STAS_31629</name>
</gene>
<protein>
    <submittedName>
        <fullName evidence="1">Twitching motility protein</fullName>
    </submittedName>
</protein>
<organism evidence="1 2">
    <name type="scientific">Striga asiatica</name>
    <name type="common">Asiatic witchweed</name>
    <name type="synonym">Buchnera asiatica</name>
    <dbReference type="NCBI Taxonomy" id="4170"/>
    <lineage>
        <taxon>Eukaryota</taxon>
        <taxon>Viridiplantae</taxon>
        <taxon>Streptophyta</taxon>
        <taxon>Embryophyta</taxon>
        <taxon>Tracheophyta</taxon>
        <taxon>Spermatophyta</taxon>
        <taxon>Magnoliopsida</taxon>
        <taxon>eudicotyledons</taxon>
        <taxon>Gunneridae</taxon>
        <taxon>Pentapetalae</taxon>
        <taxon>asterids</taxon>
        <taxon>lamiids</taxon>
        <taxon>Lamiales</taxon>
        <taxon>Orobanchaceae</taxon>
        <taxon>Buchnereae</taxon>
        <taxon>Striga</taxon>
    </lineage>
</organism>
<dbReference type="EMBL" id="BKCP01010848">
    <property type="protein sequence ID" value="GER54068.1"/>
    <property type="molecule type" value="Genomic_DNA"/>
</dbReference>